<dbReference type="PANTHER" id="PTHR31391">
    <property type="entry name" value="B3 DOMAIN-CONTAINING PROTEIN OS11G0197600-RELATED"/>
    <property type="match status" value="1"/>
</dbReference>
<dbReference type="InterPro" id="IPR015300">
    <property type="entry name" value="DNA-bd_pseudobarrel_sf"/>
</dbReference>
<dbReference type="Gramene" id="TraesRN6A0100989400.1">
    <property type="protein sequence ID" value="TraesRN6A0100989400.1"/>
    <property type="gene ID" value="TraesRN6A0100989400"/>
</dbReference>
<evidence type="ECO:0000259" key="6">
    <source>
        <dbReference type="PROSITE" id="PS50863"/>
    </source>
</evidence>
<dbReference type="Gramene" id="TraesCLE_scaffold_069495_01G000200.1">
    <property type="protein sequence ID" value="TraesCLE_scaffold_069495_01G000200.1"/>
    <property type="gene ID" value="TraesCLE_scaffold_069495_01G000200"/>
</dbReference>
<comment type="subcellular location">
    <subcellularLocation>
        <location evidence="1">Nucleus</location>
    </subcellularLocation>
</comment>
<dbReference type="GO" id="GO:0003677">
    <property type="term" value="F:DNA binding"/>
    <property type="evidence" value="ECO:0007669"/>
    <property type="project" value="UniProtKB-KW"/>
</dbReference>
<evidence type="ECO:0000256" key="3">
    <source>
        <dbReference type="ARBA" id="ARBA00023125"/>
    </source>
</evidence>
<reference evidence="7" key="2">
    <citation type="submission" date="2018-10" db="UniProtKB">
        <authorList>
            <consortium name="EnsemblPlants"/>
        </authorList>
    </citation>
    <scope>IDENTIFICATION</scope>
</reference>
<dbReference type="InterPro" id="IPR003340">
    <property type="entry name" value="B3_DNA-bd"/>
</dbReference>
<dbReference type="Proteomes" id="UP000019116">
    <property type="component" value="Chromosome 6A"/>
</dbReference>
<dbReference type="Gramene" id="TraesPARA_EIv1.0_1985540.1">
    <property type="protein sequence ID" value="TraesPARA_EIv1.0_1985540.1.CDS"/>
    <property type="gene ID" value="TraesPARA_EIv1.0_1985540"/>
</dbReference>
<dbReference type="AlphaFoldDB" id="A0A3B6NX32"/>
<dbReference type="InterPro" id="IPR044837">
    <property type="entry name" value="REM16-like"/>
</dbReference>
<evidence type="ECO:0000256" key="2">
    <source>
        <dbReference type="ARBA" id="ARBA00023015"/>
    </source>
</evidence>
<protein>
    <recommendedName>
        <fullName evidence="6">TF-B3 domain-containing protein</fullName>
    </recommendedName>
</protein>
<evidence type="ECO:0000313" key="7">
    <source>
        <dbReference type="EnsemblPlants" id="TraesCS6A02G399800.1"/>
    </source>
</evidence>
<name>A0A3B6NX32_WHEAT</name>
<dbReference type="SUPFAM" id="SSF101936">
    <property type="entry name" value="DNA-binding pseudobarrel domain"/>
    <property type="match status" value="2"/>
</dbReference>
<keyword evidence="3" id="KW-0238">DNA-binding</keyword>
<organism evidence="7">
    <name type="scientific">Triticum aestivum</name>
    <name type="common">Wheat</name>
    <dbReference type="NCBI Taxonomy" id="4565"/>
    <lineage>
        <taxon>Eukaryota</taxon>
        <taxon>Viridiplantae</taxon>
        <taxon>Streptophyta</taxon>
        <taxon>Embryophyta</taxon>
        <taxon>Tracheophyta</taxon>
        <taxon>Spermatophyta</taxon>
        <taxon>Magnoliopsida</taxon>
        <taxon>Liliopsida</taxon>
        <taxon>Poales</taxon>
        <taxon>Poaceae</taxon>
        <taxon>BOP clade</taxon>
        <taxon>Pooideae</taxon>
        <taxon>Triticodae</taxon>
        <taxon>Triticeae</taxon>
        <taxon>Triticinae</taxon>
        <taxon>Triticum</taxon>
    </lineage>
</organism>
<dbReference type="Gramene" id="TraesCS6A03G1002100.1">
    <property type="protein sequence ID" value="TraesCS6A03G1002100.1.CDS"/>
    <property type="gene ID" value="TraesCS6A03G1002100"/>
</dbReference>
<dbReference type="CDD" id="cd10017">
    <property type="entry name" value="B3_DNA"/>
    <property type="match status" value="1"/>
</dbReference>
<feature type="domain" description="TF-B3" evidence="6">
    <location>
        <begin position="247"/>
        <end position="301"/>
    </location>
</feature>
<accession>A0A3B6NX32</accession>
<dbReference type="Gene3D" id="2.40.330.10">
    <property type="entry name" value="DNA-binding pseudobarrel domain"/>
    <property type="match status" value="2"/>
</dbReference>
<keyword evidence="2" id="KW-0805">Transcription regulation</keyword>
<dbReference type="EnsemblPlants" id="TraesCS6A02G399800.1">
    <property type="protein sequence ID" value="TraesCS6A02G399800.1"/>
    <property type="gene ID" value="TraesCS6A02G399800"/>
</dbReference>
<dbReference type="Gramene" id="TraesROB_scaffold_059459_01G000200.1">
    <property type="protein sequence ID" value="TraesROB_scaffold_059459_01G000200.1"/>
    <property type="gene ID" value="TraesROB_scaffold_059459_01G000200"/>
</dbReference>
<keyword evidence="8" id="KW-1185">Reference proteome</keyword>
<dbReference type="GO" id="GO:0005634">
    <property type="term" value="C:nucleus"/>
    <property type="evidence" value="ECO:0007669"/>
    <property type="project" value="UniProtKB-SubCell"/>
</dbReference>
<evidence type="ECO:0000256" key="5">
    <source>
        <dbReference type="ARBA" id="ARBA00023242"/>
    </source>
</evidence>
<dbReference type="Gramene" id="TraesCS6A02G399800.1">
    <property type="protein sequence ID" value="TraesCS6A02G399800.1"/>
    <property type="gene ID" value="TraesCS6A02G399800"/>
</dbReference>
<keyword evidence="5" id="KW-0539">Nucleus</keyword>
<dbReference type="PANTHER" id="PTHR31391:SF121">
    <property type="entry name" value="B3 DOMAIN-CONTAINING PROTEIN OS08G0325100-RELATED"/>
    <property type="match status" value="1"/>
</dbReference>
<dbReference type="SMART" id="SM01019">
    <property type="entry name" value="B3"/>
    <property type="match status" value="2"/>
</dbReference>
<dbReference type="Pfam" id="PF02362">
    <property type="entry name" value="B3"/>
    <property type="match status" value="2"/>
</dbReference>
<dbReference type="STRING" id="4565.A0A3B6NX32"/>
<keyword evidence="4" id="KW-0804">Transcription</keyword>
<feature type="domain" description="TF-B3" evidence="6">
    <location>
        <begin position="63"/>
        <end position="99"/>
    </location>
</feature>
<evidence type="ECO:0000256" key="4">
    <source>
        <dbReference type="ARBA" id="ARBA00023163"/>
    </source>
</evidence>
<dbReference type="OrthoDB" id="1666376at2759"/>
<dbReference type="SMR" id="A0A3B6NX32"/>
<dbReference type="PROSITE" id="PS50863">
    <property type="entry name" value="B3"/>
    <property type="match status" value="2"/>
</dbReference>
<dbReference type="Gramene" id="TraesCAD_scaffold_030694_01G000300.1">
    <property type="protein sequence ID" value="TraesCAD_scaffold_030694_01G000300.1"/>
    <property type="gene ID" value="TraesCAD_scaffold_030694_01G000300"/>
</dbReference>
<sequence>MSGQMFTLVAAADVRYGVSMRREFGSHLENIAPETEFVKIIARGGLVFDFEVIRDDYEPFLSSNGWEEFVDATNIQEGDSVLFVYRGNFCFKAHIFNPSGHEKSFFFCQRPTEIFGDVPSSTLSDQRVMNGHEAHKANDQPSMNLEDGSPPLSNHVGGPSQHTYILARGPTLSTQMKKRVEEKVQAIGSEIPIYVKKMTQISIIGSKGKGRGCRIYPVTFCREFASAWLPYWKTKIYLQVEGKTEPWCTKFDVRRGDRMGWIYNGWEEFVWENGLKVGDVCLFEAKKKYGQMLIVHLIRSEIEV</sequence>
<evidence type="ECO:0000313" key="8">
    <source>
        <dbReference type="Proteomes" id="UP000019116"/>
    </source>
</evidence>
<proteinExistence type="predicted"/>
<evidence type="ECO:0000256" key="1">
    <source>
        <dbReference type="ARBA" id="ARBA00004123"/>
    </source>
</evidence>
<reference evidence="7" key="1">
    <citation type="submission" date="2018-08" db="EMBL/GenBank/DDBJ databases">
        <authorList>
            <person name="Rossello M."/>
        </authorList>
    </citation>
    <scope>NUCLEOTIDE SEQUENCE [LARGE SCALE GENOMIC DNA]</scope>
    <source>
        <strain evidence="7">cv. Chinese Spring</strain>
    </source>
</reference>